<dbReference type="PRINTS" id="PR00081">
    <property type="entry name" value="GDHRDH"/>
</dbReference>
<protein>
    <submittedName>
        <fullName evidence="5">Oxidoreductase</fullName>
    </submittedName>
</protein>
<gene>
    <name evidence="5" type="ORF">GCM10007067_16370</name>
</gene>
<evidence type="ECO:0000313" key="6">
    <source>
        <dbReference type="Proteomes" id="UP000646426"/>
    </source>
</evidence>
<dbReference type="EMBL" id="BMYD01000002">
    <property type="protein sequence ID" value="GHA79569.1"/>
    <property type="molecule type" value="Genomic_DNA"/>
</dbReference>
<dbReference type="RefSeq" id="WP_189455263.1">
    <property type="nucleotide sequence ID" value="NZ_BMYD01000002.1"/>
</dbReference>
<evidence type="ECO:0000256" key="3">
    <source>
        <dbReference type="RuleBase" id="RU000363"/>
    </source>
</evidence>
<proteinExistence type="inferred from homology"/>
<sequence length="353" mass="37689">MTTARTSNWAAWAAPLLASAAVVGGVALWRARQRSQRRLDGVTCVITGASSGLGRGVALRLGAMGANVVVAARRTPLLEQLVDEIHACGGIALAVTTDVSRADDVQRLRDATVERFGRIDIWVNNAGLGAIGPFWDIPLEDHARLVDINLGGVIHGSHIALHQFRAQGRGTLVNVGSIESEVPLAYHASYAATKAAVLSLGRSLVQELRLAQLRDVHVATVMPWATDTPFDRHAANHSGHSVQLPLPDGAAKAVDRIVHACLHPQRRHLVGWKAKAAYAGHRLLPGLGDRTAARIEHALQIERAPAAAPTSGALHAPVVDGRAVEGHVRERMRLEANARDHDRAWDDAGAWGV</sequence>
<dbReference type="Proteomes" id="UP000646426">
    <property type="component" value="Unassembled WGS sequence"/>
</dbReference>
<dbReference type="AlphaFoldDB" id="A0A918SYZ6"/>
<accession>A0A918SYZ6</accession>
<dbReference type="GO" id="GO:0016491">
    <property type="term" value="F:oxidoreductase activity"/>
    <property type="evidence" value="ECO:0007669"/>
    <property type="project" value="UniProtKB-KW"/>
</dbReference>
<evidence type="ECO:0000256" key="4">
    <source>
        <dbReference type="SAM" id="Phobius"/>
    </source>
</evidence>
<dbReference type="PANTHER" id="PTHR44196:SF1">
    <property type="entry name" value="DEHYDROGENASE_REDUCTASE SDR FAMILY MEMBER 7B"/>
    <property type="match status" value="1"/>
</dbReference>
<dbReference type="PANTHER" id="PTHR44196">
    <property type="entry name" value="DEHYDROGENASE/REDUCTASE SDR FAMILY MEMBER 7B"/>
    <property type="match status" value="1"/>
</dbReference>
<evidence type="ECO:0000256" key="2">
    <source>
        <dbReference type="ARBA" id="ARBA00023002"/>
    </source>
</evidence>
<dbReference type="Gene3D" id="3.40.50.720">
    <property type="entry name" value="NAD(P)-binding Rossmann-like Domain"/>
    <property type="match status" value="1"/>
</dbReference>
<dbReference type="InterPro" id="IPR036291">
    <property type="entry name" value="NAD(P)-bd_dom_sf"/>
</dbReference>
<reference evidence="5" key="2">
    <citation type="submission" date="2020-09" db="EMBL/GenBank/DDBJ databases">
        <authorList>
            <person name="Sun Q."/>
            <person name="Kim S."/>
        </authorList>
    </citation>
    <scope>NUCLEOTIDE SEQUENCE</scope>
    <source>
        <strain evidence="5">KCTC 23077</strain>
    </source>
</reference>
<name>A0A918SYZ6_9GAMM</name>
<comment type="similarity">
    <text evidence="1 3">Belongs to the short-chain dehydrogenases/reductases (SDR) family.</text>
</comment>
<reference evidence="5" key="1">
    <citation type="journal article" date="2014" name="Int. J. Syst. Evol. Microbiol.">
        <title>Complete genome sequence of Corynebacterium casei LMG S-19264T (=DSM 44701T), isolated from a smear-ripened cheese.</title>
        <authorList>
            <consortium name="US DOE Joint Genome Institute (JGI-PGF)"/>
            <person name="Walter F."/>
            <person name="Albersmeier A."/>
            <person name="Kalinowski J."/>
            <person name="Ruckert C."/>
        </authorList>
    </citation>
    <scope>NUCLEOTIDE SEQUENCE</scope>
    <source>
        <strain evidence="5">KCTC 23077</strain>
    </source>
</reference>
<dbReference type="PRINTS" id="PR00080">
    <property type="entry name" value="SDRFAMILY"/>
</dbReference>
<keyword evidence="4" id="KW-0812">Transmembrane</keyword>
<evidence type="ECO:0000313" key="5">
    <source>
        <dbReference type="EMBL" id="GHA79569.1"/>
    </source>
</evidence>
<dbReference type="GO" id="GO:0016020">
    <property type="term" value="C:membrane"/>
    <property type="evidence" value="ECO:0007669"/>
    <property type="project" value="TreeGrafter"/>
</dbReference>
<keyword evidence="4" id="KW-1133">Transmembrane helix</keyword>
<organism evidence="5 6">
    <name type="scientific">Cognatilysobacter bugurensis</name>
    <dbReference type="NCBI Taxonomy" id="543356"/>
    <lineage>
        <taxon>Bacteria</taxon>
        <taxon>Pseudomonadati</taxon>
        <taxon>Pseudomonadota</taxon>
        <taxon>Gammaproteobacteria</taxon>
        <taxon>Lysobacterales</taxon>
        <taxon>Lysobacteraceae</taxon>
        <taxon>Cognatilysobacter</taxon>
    </lineage>
</organism>
<dbReference type="InterPro" id="IPR002347">
    <property type="entry name" value="SDR_fam"/>
</dbReference>
<dbReference type="Pfam" id="PF00106">
    <property type="entry name" value="adh_short"/>
    <property type="match status" value="1"/>
</dbReference>
<keyword evidence="6" id="KW-1185">Reference proteome</keyword>
<dbReference type="SUPFAM" id="SSF51735">
    <property type="entry name" value="NAD(P)-binding Rossmann-fold domains"/>
    <property type="match status" value="1"/>
</dbReference>
<comment type="caution">
    <text evidence="5">The sequence shown here is derived from an EMBL/GenBank/DDBJ whole genome shotgun (WGS) entry which is preliminary data.</text>
</comment>
<keyword evidence="4" id="KW-0472">Membrane</keyword>
<evidence type="ECO:0000256" key="1">
    <source>
        <dbReference type="ARBA" id="ARBA00006484"/>
    </source>
</evidence>
<feature type="transmembrane region" description="Helical" evidence="4">
    <location>
        <begin position="12"/>
        <end position="29"/>
    </location>
</feature>
<keyword evidence="2" id="KW-0560">Oxidoreductase</keyword>